<evidence type="ECO:0000256" key="2">
    <source>
        <dbReference type="ARBA" id="ARBA00004687"/>
    </source>
</evidence>
<evidence type="ECO:0000256" key="1">
    <source>
        <dbReference type="ARBA" id="ARBA00004389"/>
    </source>
</evidence>
<protein>
    <recommendedName>
        <fullName evidence="10">Phosphatidylinositol-glycan biosynthesis class X protein</fullName>
    </recommendedName>
</protein>
<dbReference type="WBParaSite" id="MBELARI_LOCUS7779">
    <property type="protein sequence ID" value="MBELARI_LOCUS7779"/>
    <property type="gene ID" value="MBELARI_LOCUS7779"/>
</dbReference>
<evidence type="ECO:0000256" key="5">
    <source>
        <dbReference type="ARBA" id="ARBA00022692"/>
    </source>
</evidence>
<evidence type="ECO:0000313" key="11">
    <source>
        <dbReference type="Proteomes" id="UP000887575"/>
    </source>
</evidence>
<dbReference type="GO" id="GO:0006506">
    <property type="term" value="P:GPI anchor biosynthetic process"/>
    <property type="evidence" value="ECO:0007669"/>
    <property type="project" value="UniProtKB-KW"/>
</dbReference>
<comment type="pathway">
    <text evidence="2 10">Glycolipid biosynthesis; glycosylphosphatidylinositol-anchor biosynthesis.</text>
</comment>
<comment type="subcellular location">
    <subcellularLocation>
        <location evidence="1 10">Endoplasmic reticulum membrane</location>
        <topology evidence="1 10">Single-pass membrane protein</topology>
    </subcellularLocation>
</comment>
<sequence>MLPSISCLFLIFFWIENSHESCQFLEQIRDVEVRGSIDGLGQHRQWEIRSKVASLNRFTECRLGYELEVPKGAFLDLDTINSSLPRHFLFSNHRFNVEAPAERSRAHKIYLVGKKIFRKTFILEETLSFPLHFRYQAANKDGKSATVSFPPPKLLIDCPEDYRVWKLETCVGQLRALRGVGVATDAPTWLSLVTTNGWRSPIKIMILTGNTTFIPLVIMATIFVVFISLILLFTGSNENSHKKDE</sequence>
<evidence type="ECO:0000256" key="3">
    <source>
        <dbReference type="ARBA" id="ARBA00010345"/>
    </source>
</evidence>
<keyword evidence="6 10" id="KW-0256">Endoplasmic reticulum</keyword>
<keyword evidence="10" id="KW-0732">Signal</keyword>
<organism evidence="11 12">
    <name type="scientific">Mesorhabditis belari</name>
    <dbReference type="NCBI Taxonomy" id="2138241"/>
    <lineage>
        <taxon>Eukaryota</taxon>
        <taxon>Metazoa</taxon>
        <taxon>Ecdysozoa</taxon>
        <taxon>Nematoda</taxon>
        <taxon>Chromadorea</taxon>
        <taxon>Rhabditida</taxon>
        <taxon>Rhabditina</taxon>
        <taxon>Rhabditomorpha</taxon>
        <taxon>Rhabditoidea</taxon>
        <taxon>Rhabditidae</taxon>
        <taxon>Mesorhabditinae</taxon>
        <taxon>Mesorhabditis</taxon>
    </lineage>
</organism>
<feature type="chain" id="PRO_5041768654" description="Phosphatidylinositol-glycan biosynthesis class X protein" evidence="10">
    <location>
        <begin position="22"/>
        <end position="245"/>
    </location>
</feature>
<evidence type="ECO:0000256" key="10">
    <source>
        <dbReference type="RuleBase" id="RU366056"/>
    </source>
</evidence>
<evidence type="ECO:0000256" key="7">
    <source>
        <dbReference type="ARBA" id="ARBA00022989"/>
    </source>
</evidence>
<keyword evidence="7 10" id="KW-1133">Transmembrane helix</keyword>
<evidence type="ECO:0000256" key="6">
    <source>
        <dbReference type="ARBA" id="ARBA00022824"/>
    </source>
</evidence>
<evidence type="ECO:0000313" key="12">
    <source>
        <dbReference type="WBParaSite" id="MBELARI_LOCUS7779"/>
    </source>
</evidence>
<dbReference type="Pfam" id="PF08320">
    <property type="entry name" value="PIG-X"/>
    <property type="match status" value="1"/>
</dbReference>
<feature type="transmembrane region" description="Helical" evidence="10">
    <location>
        <begin position="213"/>
        <end position="233"/>
    </location>
</feature>
<proteinExistence type="inferred from homology"/>
<evidence type="ECO:0000256" key="8">
    <source>
        <dbReference type="ARBA" id="ARBA00023136"/>
    </source>
</evidence>
<comment type="similarity">
    <text evidence="3 10">Belongs to the PIGX family.</text>
</comment>
<comment type="function">
    <text evidence="10">Stabilizing subunit of the glycosylphosphatidylinositol-mannosyltransferase I complex which catalyzes the transfer of the first mannose, via an alpha-1,4 bond from a dolichol-phosphate-mannose (Dol-P-Man) to the glucosaminyl acyl phosphatidylinositol (GlcN-(acyl)PI) intermediate to generate alpha-D-Man-(1-&gt;4)-alpha-D-GlcN-(1-&gt;6)-(1-radyl,2-acyl-sn-glycero-3-phospho)-2-acyl-inositol and participates in the sixth step of the glycosylphosphatidylinositol-anchor biosynthesis. Probably acts by stabilizing the mannosyltransferase PIGM.</text>
</comment>
<evidence type="ECO:0000256" key="9">
    <source>
        <dbReference type="ARBA" id="ARBA00023180"/>
    </source>
</evidence>
<dbReference type="PANTHER" id="PTHR28650">
    <property type="entry name" value="PHOSPHATIDYLINOSITOL-GLYCAN BIOSYNTHESIS CLASS X PROTEIN"/>
    <property type="match status" value="1"/>
</dbReference>
<dbReference type="PANTHER" id="PTHR28650:SF1">
    <property type="entry name" value="PHOSPHATIDYLINOSITOL-GLYCAN BIOSYNTHESIS CLASS X PROTEIN"/>
    <property type="match status" value="1"/>
</dbReference>
<keyword evidence="4 10" id="KW-0337">GPI-anchor biosynthesis</keyword>
<keyword evidence="9" id="KW-0325">Glycoprotein</keyword>
<evidence type="ECO:0000256" key="4">
    <source>
        <dbReference type="ARBA" id="ARBA00022502"/>
    </source>
</evidence>
<dbReference type="InterPro" id="IPR040039">
    <property type="entry name" value="PIGX"/>
</dbReference>
<keyword evidence="5 10" id="KW-0812">Transmembrane</keyword>
<keyword evidence="8 10" id="KW-0472">Membrane</keyword>
<dbReference type="InterPro" id="IPR013233">
    <property type="entry name" value="PIG-X/PBN1"/>
</dbReference>
<dbReference type="AlphaFoldDB" id="A0AAF3FKX8"/>
<keyword evidence="11" id="KW-1185">Reference proteome</keyword>
<dbReference type="GO" id="GO:0005789">
    <property type="term" value="C:endoplasmic reticulum membrane"/>
    <property type="evidence" value="ECO:0007669"/>
    <property type="project" value="UniProtKB-SubCell"/>
</dbReference>
<feature type="signal peptide" evidence="10">
    <location>
        <begin position="1"/>
        <end position="21"/>
    </location>
</feature>
<name>A0AAF3FKX8_9BILA</name>
<dbReference type="Proteomes" id="UP000887575">
    <property type="component" value="Unassembled WGS sequence"/>
</dbReference>
<reference evidence="12" key="1">
    <citation type="submission" date="2024-02" db="UniProtKB">
        <authorList>
            <consortium name="WormBaseParasite"/>
        </authorList>
    </citation>
    <scope>IDENTIFICATION</scope>
</reference>
<accession>A0AAF3FKX8</accession>